<feature type="domain" description="HTH LytTR-type" evidence="1">
    <location>
        <begin position="9"/>
        <end position="107"/>
    </location>
</feature>
<dbReference type="GO" id="GO:0003677">
    <property type="term" value="F:DNA binding"/>
    <property type="evidence" value="ECO:0007669"/>
    <property type="project" value="InterPro"/>
</dbReference>
<sequence>MSNNQLGKCGFNYFDPQTVLYLTGDVNYSYVHLLNGQVILSSRTLKWFSQQWPSFLRVHKHALVNLTYVQHIKLAPSLRSPSYLIMQDKTSLVIARRRVDLVMEQLDQLGDGFA</sequence>
<keyword evidence="3" id="KW-1185">Reference proteome</keyword>
<evidence type="ECO:0000313" key="2">
    <source>
        <dbReference type="EMBL" id="MVM35437.1"/>
    </source>
</evidence>
<proteinExistence type="predicted"/>
<evidence type="ECO:0000259" key="1">
    <source>
        <dbReference type="SMART" id="SM00850"/>
    </source>
</evidence>
<dbReference type="Pfam" id="PF04397">
    <property type="entry name" value="LytTR"/>
    <property type="match status" value="1"/>
</dbReference>
<dbReference type="InterPro" id="IPR007492">
    <property type="entry name" value="LytTR_DNA-bd_dom"/>
</dbReference>
<gene>
    <name evidence="2" type="ORF">GO755_35780</name>
</gene>
<dbReference type="EMBL" id="WPIN01000023">
    <property type="protein sequence ID" value="MVM35437.1"/>
    <property type="molecule type" value="Genomic_DNA"/>
</dbReference>
<reference evidence="2 3" key="1">
    <citation type="submission" date="2019-12" db="EMBL/GenBank/DDBJ databases">
        <title>Spirosoma sp. HMF4905 genome sequencing and assembly.</title>
        <authorList>
            <person name="Kang H."/>
            <person name="Cha I."/>
            <person name="Kim H."/>
            <person name="Joh K."/>
        </authorList>
    </citation>
    <scope>NUCLEOTIDE SEQUENCE [LARGE SCALE GENOMIC DNA]</scope>
    <source>
        <strain evidence="2 3">HMF4905</strain>
    </source>
</reference>
<organism evidence="2 3">
    <name type="scientific">Spirosoma arboris</name>
    <dbReference type="NCBI Taxonomy" id="2682092"/>
    <lineage>
        <taxon>Bacteria</taxon>
        <taxon>Pseudomonadati</taxon>
        <taxon>Bacteroidota</taxon>
        <taxon>Cytophagia</taxon>
        <taxon>Cytophagales</taxon>
        <taxon>Cytophagaceae</taxon>
        <taxon>Spirosoma</taxon>
    </lineage>
</organism>
<dbReference type="Proteomes" id="UP000436006">
    <property type="component" value="Unassembled WGS sequence"/>
</dbReference>
<dbReference type="AlphaFoldDB" id="A0A7K1SNU2"/>
<dbReference type="SMART" id="SM00850">
    <property type="entry name" value="LytTR"/>
    <property type="match status" value="1"/>
</dbReference>
<dbReference type="Gene3D" id="2.40.50.1020">
    <property type="entry name" value="LytTr DNA-binding domain"/>
    <property type="match status" value="1"/>
</dbReference>
<comment type="caution">
    <text evidence="2">The sequence shown here is derived from an EMBL/GenBank/DDBJ whole genome shotgun (WGS) entry which is preliminary data.</text>
</comment>
<evidence type="ECO:0000313" key="3">
    <source>
        <dbReference type="Proteomes" id="UP000436006"/>
    </source>
</evidence>
<accession>A0A7K1SNU2</accession>
<name>A0A7K1SNU2_9BACT</name>
<dbReference type="RefSeq" id="WP_157590244.1">
    <property type="nucleotide sequence ID" value="NZ_WPIN01000023.1"/>
</dbReference>
<protein>
    <submittedName>
        <fullName evidence="2">LytTR family transcriptional regulator</fullName>
    </submittedName>
</protein>